<feature type="transmembrane region" description="Helical" evidence="15">
    <location>
        <begin position="28"/>
        <end position="45"/>
    </location>
</feature>
<evidence type="ECO:0000256" key="5">
    <source>
        <dbReference type="ARBA" id="ARBA00022494"/>
    </source>
</evidence>
<dbReference type="Gene3D" id="1.20.5.250">
    <property type="match status" value="1"/>
</dbReference>
<evidence type="ECO:0000256" key="1">
    <source>
        <dbReference type="ARBA" id="ARBA00002455"/>
    </source>
</evidence>
<dbReference type="InterPro" id="IPR002362">
    <property type="entry name" value="LHB-1/5"/>
</dbReference>
<evidence type="ECO:0000256" key="8">
    <source>
        <dbReference type="ARBA" id="ARBA00022723"/>
    </source>
</evidence>
<feature type="domain" description="Antenna complex alpha/beta subunit" evidence="16">
    <location>
        <begin position="14"/>
        <end position="49"/>
    </location>
</feature>
<comment type="caution">
    <text evidence="17">The sequence shown here is derived from an EMBL/GenBank/DDBJ whole genome shotgun (WGS) entry which is preliminary data.</text>
</comment>
<evidence type="ECO:0000256" key="7">
    <source>
        <dbReference type="ARBA" id="ARBA00022692"/>
    </source>
</evidence>
<dbReference type="InterPro" id="IPR000066">
    <property type="entry name" value="Antenna_a/b"/>
</dbReference>
<comment type="subcellular location">
    <subcellularLocation>
        <location evidence="2">Cell inner membrane</location>
        <topology evidence="2">Single-pass type II membrane protein</topology>
    </subcellularLocation>
</comment>
<dbReference type="RefSeq" id="WP_341425652.1">
    <property type="nucleotide sequence ID" value="NZ_JBBUTG010000005.1"/>
</dbReference>
<dbReference type="PROSITE" id="PS00969">
    <property type="entry name" value="ANTENNA_COMP_BETA"/>
    <property type="match status" value="1"/>
</dbReference>
<evidence type="ECO:0000256" key="2">
    <source>
        <dbReference type="ARBA" id="ARBA00004249"/>
    </source>
</evidence>
<dbReference type="PIRSF" id="PIRSF002900">
    <property type="entry name" value="Antenna_beta"/>
    <property type="match status" value="1"/>
</dbReference>
<reference evidence="17 18" key="1">
    <citation type="submission" date="2024-04" db="EMBL/GenBank/DDBJ databases">
        <title>Novel species of the genus Ideonella isolated from streams.</title>
        <authorList>
            <person name="Lu H."/>
        </authorList>
    </citation>
    <scope>NUCLEOTIDE SEQUENCE [LARGE SCALE GENOMIC DNA]</scope>
    <source>
        <strain evidence="17 18">DXS29W</strain>
    </source>
</reference>
<gene>
    <name evidence="17" type="primary">pufB</name>
    <name evidence="17" type="ORF">AACH06_10645</name>
</gene>
<evidence type="ECO:0000256" key="9">
    <source>
        <dbReference type="ARBA" id="ARBA00022842"/>
    </source>
</evidence>
<evidence type="ECO:0000256" key="3">
    <source>
        <dbReference type="ARBA" id="ARBA00011052"/>
    </source>
</evidence>
<evidence type="ECO:0000256" key="13">
    <source>
        <dbReference type="ARBA" id="ARBA00023136"/>
    </source>
</evidence>
<keyword evidence="4" id="KW-1003">Cell membrane</keyword>
<comment type="similarity">
    <text evidence="3">Belongs to the antenna complex beta subunit family.</text>
</comment>
<dbReference type="InterPro" id="IPR023623">
    <property type="entry name" value="Antenna_beta_CS"/>
</dbReference>
<dbReference type="Pfam" id="PF00556">
    <property type="entry name" value="LHC"/>
    <property type="match status" value="1"/>
</dbReference>
<dbReference type="SUPFAM" id="SSF56918">
    <property type="entry name" value="Light-harvesting complex subunits"/>
    <property type="match status" value="1"/>
</dbReference>
<dbReference type="InterPro" id="IPR035889">
    <property type="entry name" value="Light-harvesting_complex"/>
</dbReference>
<evidence type="ECO:0000259" key="16">
    <source>
        <dbReference type="Pfam" id="PF00556"/>
    </source>
</evidence>
<evidence type="ECO:0000256" key="14">
    <source>
        <dbReference type="ARBA" id="ARBA00023243"/>
    </source>
</evidence>
<keyword evidence="11 15" id="KW-1133">Transmembrane helix</keyword>
<evidence type="ECO:0000256" key="12">
    <source>
        <dbReference type="ARBA" id="ARBA00022991"/>
    </source>
</evidence>
<organism evidence="17 18">
    <name type="scientific">Ideonella lacteola</name>
    <dbReference type="NCBI Taxonomy" id="2984193"/>
    <lineage>
        <taxon>Bacteria</taxon>
        <taxon>Pseudomonadati</taxon>
        <taxon>Pseudomonadota</taxon>
        <taxon>Betaproteobacteria</taxon>
        <taxon>Burkholderiales</taxon>
        <taxon>Sphaerotilaceae</taxon>
        <taxon>Ideonella</taxon>
    </lineage>
</organism>
<accession>A0ABU9BQT1</accession>
<comment type="function">
    <text evidence="1">Antenna complexes are light-harvesting systems, which transfer the excitation energy to the reaction centers.</text>
</comment>
<evidence type="ECO:0000256" key="11">
    <source>
        <dbReference type="ARBA" id="ARBA00022989"/>
    </source>
</evidence>
<dbReference type="PRINTS" id="PR00674">
    <property type="entry name" value="LIGHTHARVSTB"/>
</dbReference>
<dbReference type="NCBIfam" id="NF040862">
    <property type="entry name" value="pufB_517_ASD"/>
    <property type="match status" value="1"/>
</dbReference>
<dbReference type="InterPro" id="IPR023624">
    <property type="entry name" value="Antenna_beta_dom_sf"/>
</dbReference>
<name>A0ABU9BQT1_9BURK</name>
<keyword evidence="12" id="KW-0157">Chromophore</keyword>
<keyword evidence="9" id="KW-0460">Magnesium</keyword>
<keyword evidence="7 15" id="KW-0812">Transmembrane</keyword>
<sequence>MVDDRRGSLSGLTDEEAREFHGIFMKSFIGFTLVAIVAHVLVWSWRPWL</sequence>
<keyword evidence="8" id="KW-0479">Metal-binding</keyword>
<evidence type="ECO:0000256" key="15">
    <source>
        <dbReference type="SAM" id="Phobius"/>
    </source>
</evidence>
<evidence type="ECO:0000313" key="18">
    <source>
        <dbReference type="Proteomes" id="UP001371218"/>
    </source>
</evidence>
<dbReference type="EMBL" id="JBBUTG010000005">
    <property type="protein sequence ID" value="MEK8031275.1"/>
    <property type="molecule type" value="Genomic_DNA"/>
</dbReference>
<keyword evidence="6" id="KW-0042">Antenna complex</keyword>
<dbReference type="Proteomes" id="UP001371218">
    <property type="component" value="Unassembled WGS sequence"/>
</dbReference>
<keyword evidence="13 15" id="KW-0472">Membrane</keyword>
<evidence type="ECO:0000313" key="17">
    <source>
        <dbReference type="EMBL" id="MEK8031275.1"/>
    </source>
</evidence>
<keyword evidence="5" id="KW-0148">Chlorophyll</keyword>
<keyword evidence="10" id="KW-0076">Bacteriochlorophyll</keyword>
<evidence type="ECO:0000256" key="10">
    <source>
        <dbReference type="ARBA" id="ARBA00022956"/>
    </source>
</evidence>
<keyword evidence="18" id="KW-1185">Reference proteome</keyword>
<keyword evidence="14" id="KW-0437">Light-harvesting polypeptide</keyword>
<evidence type="ECO:0000256" key="4">
    <source>
        <dbReference type="ARBA" id="ARBA00022475"/>
    </source>
</evidence>
<proteinExistence type="inferred from homology"/>
<evidence type="ECO:0000256" key="6">
    <source>
        <dbReference type="ARBA" id="ARBA00022549"/>
    </source>
</evidence>
<protein>
    <submittedName>
        <fullName evidence="17">Light-harvesting antenna LH1, beta subunit</fullName>
    </submittedName>
</protein>